<reference evidence="2 3" key="1">
    <citation type="journal article" date="2018" name="Nat. Ecol. Evol.">
        <title>Pezizomycetes genomes reveal the molecular basis of ectomycorrhizal truffle lifestyle.</title>
        <authorList>
            <person name="Murat C."/>
            <person name="Payen T."/>
            <person name="Noel B."/>
            <person name="Kuo A."/>
            <person name="Morin E."/>
            <person name="Chen J."/>
            <person name="Kohler A."/>
            <person name="Krizsan K."/>
            <person name="Balestrini R."/>
            <person name="Da Silva C."/>
            <person name="Montanini B."/>
            <person name="Hainaut M."/>
            <person name="Levati E."/>
            <person name="Barry K.W."/>
            <person name="Belfiori B."/>
            <person name="Cichocki N."/>
            <person name="Clum A."/>
            <person name="Dockter R.B."/>
            <person name="Fauchery L."/>
            <person name="Guy J."/>
            <person name="Iotti M."/>
            <person name="Le Tacon F."/>
            <person name="Lindquist E.A."/>
            <person name="Lipzen A."/>
            <person name="Malagnac F."/>
            <person name="Mello A."/>
            <person name="Molinier V."/>
            <person name="Miyauchi S."/>
            <person name="Poulain J."/>
            <person name="Riccioni C."/>
            <person name="Rubini A."/>
            <person name="Sitrit Y."/>
            <person name="Splivallo R."/>
            <person name="Traeger S."/>
            <person name="Wang M."/>
            <person name="Zifcakova L."/>
            <person name="Wipf D."/>
            <person name="Zambonelli A."/>
            <person name="Paolocci F."/>
            <person name="Nowrousian M."/>
            <person name="Ottonello S."/>
            <person name="Baldrian P."/>
            <person name="Spatafora J.W."/>
            <person name="Henrissat B."/>
            <person name="Nagy L.G."/>
            <person name="Aury J.M."/>
            <person name="Wincker P."/>
            <person name="Grigoriev I.V."/>
            <person name="Bonfante P."/>
            <person name="Martin F.M."/>
        </authorList>
    </citation>
    <scope>NUCLEOTIDE SEQUENCE [LARGE SCALE GENOMIC DNA]</scope>
    <source>
        <strain evidence="2 3">RN42</strain>
    </source>
</reference>
<dbReference type="SUPFAM" id="SSF52047">
    <property type="entry name" value="RNI-like"/>
    <property type="match status" value="1"/>
</dbReference>
<protein>
    <recommendedName>
        <fullName evidence="4">F-box domain-containing protein</fullName>
    </recommendedName>
</protein>
<dbReference type="InterPro" id="IPR036047">
    <property type="entry name" value="F-box-like_dom_sf"/>
</dbReference>
<evidence type="ECO:0000256" key="1">
    <source>
        <dbReference type="SAM" id="MobiDB-lite"/>
    </source>
</evidence>
<proteinExistence type="predicted"/>
<dbReference type="CDD" id="cd09917">
    <property type="entry name" value="F-box_SF"/>
    <property type="match status" value="1"/>
</dbReference>
<dbReference type="AlphaFoldDB" id="A0A3N4HPB1"/>
<accession>A0A3N4HPB1</accession>
<dbReference type="OrthoDB" id="5311681at2759"/>
<keyword evidence="3" id="KW-1185">Reference proteome</keyword>
<dbReference type="EMBL" id="ML119759">
    <property type="protein sequence ID" value="RPA75663.1"/>
    <property type="molecule type" value="Genomic_DNA"/>
</dbReference>
<evidence type="ECO:0000313" key="3">
    <source>
        <dbReference type="Proteomes" id="UP000275078"/>
    </source>
</evidence>
<dbReference type="STRING" id="1160509.A0A3N4HPB1"/>
<organism evidence="2 3">
    <name type="scientific">Ascobolus immersus RN42</name>
    <dbReference type="NCBI Taxonomy" id="1160509"/>
    <lineage>
        <taxon>Eukaryota</taxon>
        <taxon>Fungi</taxon>
        <taxon>Dikarya</taxon>
        <taxon>Ascomycota</taxon>
        <taxon>Pezizomycotina</taxon>
        <taxon>Pezizomycetes</taxon>
        <taxon>Pezizales</taxon>
        <taxon>Ascobolaceae</taxon>
        <taxon>Ascobolus</taxon>
    </lineage>
</organism>
<dbReference type="Proteomes" id="UP000275078">
    <property type="component" value="Unassembled WGS sequence"/>
</dbReference>
<sequence>MDCSMQNGFNSFLYPTKHSPDTAPVLPFEVFNLILSYVRRPKDLAALSSTSRVLHWLTAPKLFDHVWLDTSTDQLLQGLAALQNTTYSSLVRKLEVRGDGLRNDREMELLAFAVGGTMGGMRNLETFHWRCRRRVPRSLYQTLTLSTTLKTLVVEFGKGDRVMNGFLLPAFKSLRSLTITGIDCEQTEDWSRVLLSCGGIKELRLGWASSFEEQERVGGGLSNVLKTLIERVRLAERYRTDSAMSGMTVNQAFDLVRRIPLEELELQNLYVPEHDATLESLFDLSTLTRLGVLGCQINSCWPYKTRIATTASSPAASSSSGGLPTPRSMNSGSSEGRFAPKKGSPPTQEPSKAPLPAIKIFRSDSLSQWTIKVLGACGPKLEGIYLLDPTEITELCKDDIRMGLVQAISEHKNLQKLRLSARMLLLGKDFVRIARGCPLLREWGLCTEPSQKHIFSLTFPFMTLKTCAFLYSPLLTSGKEYFECYANPVITEDKKKEVEAYLAHEWFQDLKYLGIGTSVFRGDDTIVENLNAEPPNSMSRCLPDGGGYYSRGVTVLGREQWPEGSIFTEGENTLLRV</sequence>
<evidence type="ECO:0000313" key="2">
    <source>
        <dbReference type="EMBL" id="RPA75663.1"/>
    </source>
</evidence>
<gene>
    <name evidence="2" type="ORF">BJ508DRAFT_17207</name>
</gene>
<dbReference type="SUPFAM" id="SSF81383">
    <property type="entry name" value="F-box domain"/>
    <property type="match status" value="1"/>
</dbReference>
<evidence type="ECO:0008006" key="4">
    <source>
        <dbReference type="Google" id="ProtNLM"/>
    </source>
</evidence>
<feature type="region of interest" description="Disordered" evidence="1">
    <location>
        <begin position="312"/>
        <end position="354"/>
    </location>
</feature>
<name>A0A3N4HPB1_ASCIM</name>